<dbReference type="InterPro" id="IPR005239">
    <property type="entry name" value="ArgZ/ArgE-like"/>
</dbReference>
<dbReference type="Pfam" id="PF04455">
    <property type="entry name" value="Saccharop_dh_N"/>
    <property type="match status" value="1"/>
</dbReference>
<dbReference type="Proteomes" id="UP000317158">
    <property type="component" value="Unassembled WGS sequence"/>
</dbReference>
<evidence type="ECO:0000256" key="4">
    <source>
        <dbReference type="ARBA" id="ARBA00023239"/>
    </source>
</evidence>
<comment type="function">
    <text evidence="6">Catalyzes the conversion of ornithine to proline, with the release of ammonia.</text>
</comment>
<keyword evidence="3" id="KW-0520">NAD</keyword>
<sequence>MEIAEIELKGHIIDSDILNKVFDTIIDLNGDFEVKEFKIGKHKKDPSYARILIISEMREVLEDILTAVHNLGAIVPDINDAIWEEAIGDKIVPSGFYTTTNHPTFVRINNKWVEVENIGMDCLITIEGYRAICKPIDEIKRGDKVLVGRTGIKVVPPPRPREKNPFFGFMTNQVSSERPNISFAKKIAQQIVRIKEDEGKITVVGGPAIVHTGASESLEWMIRNGFVDLLLAGNALAVHDIEKSLYGTSLGMDIEKGEPTVGGNKNHIYTISEIIKAGSIKNAVERGILKKGIFYECIVKDIPFVLAGSIRDDGPLPDTITDTMVAKKMMREKLKYSNMVMMMATMLHSIAVGNMLPSFVETIVIDVNPLVITKLVDRGSIQAVGIVADIGSFLPLMVSELRKLVEY</sequence>
<evidence type="ECO:0000256" key="10">
    <source>
        <dbReference type="ARBA" id="ARBA00081581"/>
    </source>
</evidence>
<keyword evidence="2" id="KW-0547">Nucleotide-binding</keyword>
<dbReference type="Gene3D" id="2.40.420.10">
    <property type="entry name" value="conserved putative lor/sdh protein from methanococcus maripaludis s2 domain"/>
    <property type="match status" value="1"/>
</dbReference>
<dbReference type="CDD" id="cd12144">
    <property type="entry name" value="SDH_N_domain"/>
    <property type="match status" value="1"/>
</dbReference>
<feature type="domain" description="LOR/SDH bifunctional enzyme conserved" evidence="11">
    <location>
        <begin position="5"/>
        <end position="102"/>
    </location>
</feature>
<organism evidence="14 15">
    <name type="scientific">Methanoliparum thermophilum</name>
    <dbReference type="NCBI Taxonomy" id="2491083"/>
    <lineage>
        <taxon>Archaea</taxon>
        <taxon>Methanobacteriati</taxon>
        <taxon>Methanobacteriota</taxon>
        <taxon>Candidatus Methanoliparia</taxon>
        <taxon>Candidatus Methanoliparales</taxon>
        <taxon>Candidatus Methanoliparaceae</taxon>
        <taxon>Candidatus Methanoliparum</taxon>
    </lineage>
</organism>
<dbReference type="EMBL" id="RXIF01000012">
    <property type="protein sequence ID" value="RZN63825.1"/>
    <property type="molecule type" value="Genomic_DNA"/>
</dbReference>
<proteinExistence type="inferred from homology"/>
<evidence type="ECO:0000256" key="1">
    <source>
        <dbReference type="ARBA" id="ARBA00001911"/>
    </source>
</evidence>
<dbReference type="Pfam" id="PF21570">
    <property type="entry name" value="ArgZ-like_C_2nd"/>
    <property type="match status" value="1"/>
</dbReference>
<evidence type="ECO:0000256" key="7">
    <source>
        <dbReference type="ARBA" id="ARBA00061348"/>
    </source>
</evidence>
<evidence type="ECO:0000259" key="13">
    <source>
        <dbReference type="Pfam" id="PF21571"/>
    </source>
</evidence>
<comment type="similarity">
    <text evidence="7">Belongs to the AgrE/ArgZ ornithine cyclodeaminase family.</text>
</comment>
<name>A0A520KQH8_METT2</name>
<dbReference type="InterPro" id="IPR048964">
    <property type="entry name" value="ArgZ/ArgE-like_C_1st"/>
</dbReference>
<evidence type="ECO:0000256" key="5">
    <source>
        <dbReference type="ARBA" id="ARBA00052109"/>
    </source>
</evidence>
<dbReference type="InterPro" id="IPR048963">
    <property type="entry name" value="ArgZ/ArgE-like_C_2nd"/>
</dbReference>
<evidence type="ECO:0000313" key="15">
    <source>
        <dbReference type="Proteomes" id="UP000317158"/>
    </source>
</evidence>
<evidence type="ECO:0000259" key="12">
    <source>
        <dbReference type="Pfam" id="PF21570"/>
    </source>
</evidence>
<dbReference type="EC" id="4.3.1.12" evidence="8"/>
<reference evidence="14 15" key="1">
    <citation type="journal article" date="2019" name="Nat. Microbiol.">
        <title>Wide diversity of methane and short-chain alkane metabolisms in uncultured archaea.</title>
        <authorList>
            <person name="Borrel G."/>
            <person name="Adam P.S."/>
            <person name="McKay L.J."/>
            <person name="Chen L.X."/>
            <person name="Sierra-Garcia I.N."/>
            <person name="Sieber C.M."/>
            <person name="Letourneur Q."/>
            <person name="Ghozlane A."/>
            <person name="Andersen G.L."/>
            <person name="Li W.J."/>
            <person name="Hallam S.J."/>
            <person name="Muyzer G."/>
            <person name="de Oliveira V.M."/>
            <person name="Inskeep W.P."/>
            <person name="Banfield J.F."/>
            <person name="Gribaldo S."/>
        </authorList>
    </citation>
    <scope>NUCLEOTIDE SEQUENCE [LARGE SCALE GENOMIC DNA]</scope>
    <source>
        <strain evidence="14">NM1a</strain>
    </source>
</reference>
<evidence type="ECO:0000256" key="2">
    <source>
        <dbReference type="ARBA" id="ARBA00022741"/>
    </source>
</evidence>
<evidence type="ECO:0000256" key="6">
    <source>
        <dbReference type="ARBA" id="ARBA00056756"/>
    </source>
</evidence>
<comment type="cofactor">
    <cofactor evidence="1">
        <name>NAD(+)</name>
        <dbReference type="ChEBI" id="CHEBI:57540"/>
    </cofactor>
</comment>
<dbReference type="AlphaFoldDB" id="A0A520KQH8"/>
<protein>
    <recommendedName>
        <fullName evidence="9">Ornithine cyclodeaminase</fullName>
        <ecNumber evidence="8">4.3.1.12</ecNumber>
    </recommendedName>
    <alternativeName>
        <fullName evidence="10">Archaeal ornithine cyclodeaminase</fullName>
    </alternativeName>
</protein>
<dbReference type="NCBIfam" id="TIGR00300">
    <property type="entry name" value="TIGR00300 family protein"/>
    <property type="match status" value="1"/>
</dbReference>
<evidence type="ECO:0000256" key="8">
    <source>
        <dbReference type="ARBA" id="ARBA00066346"/>
    </source>
</evidence>
<evidence type="ECO:0000259" key="11">
    <source>
        <dbReference type="Pfam" id="PF04455"/>
    </source>
</evidence>
<accession>A0A520KQH8</accession>
<feature type="domain" description="Arginine dihydrolase ArgZ/ArgE-like C-terminal first subdomain" evidence="13">
    <location>
        <begin position="103"/>
        <end position="180"/>
    </location>
</feature>
<dbReference type="GO" id="GO:0000166">
    <property type="term" value="F:nucleotide binding"/>
    <property type="evidence" value="ECO:0007669"/>
    <property type="project" value="UniProtKB-KW"/>
</dbReference>
<feature type="domain" description="Arginine dihydrolase ArgZ/ArgE-like C-terminal second subdomain" evidence="12">
    <location>
        <begin position="185"/>
        <end position="396"/>
    </location>
</feature>
<evidence type="ECO:0000313" key="14">
    <source>
        <dbReference type="EMBL" id="RZN63825.1"/>
    </source>
</evidence>
<dbReference type="Pfam" id="PF21571">
    <property type="entry name" value="ArgZ-like_C_1st"/>
    <property type="match status" value="1"/>
</dbReference>
<dbReference type="GO" id="GO:0008473">
    <property type="term" value="F:ornithine cyclodeaminase activity"/>
    <property type="evidence" value="ECO:0007669"/>
    <property type="project" value="UniProtKB-EC"/>
</dbReference>
<dbReference type="InterPro" id="IPR007545">
    <property type="entry name" value="LOR/SDH_bifunc_enz_cons_dom"/>
</dbReference>
<comment type="caution">
    <text evidence="14">The sequence shown here is derived from an EMBL/GenBank/DDBJ whole genome shotgun (WGS) entry which is preliminary data.</text>
</comment>
<evidence type="ECO:0000256" key="3">
    <source>
        <dbReference type="ARBA" id="ARBA00023027"/>
    </source>
</evidence>
<dbReference type="Gene3D" id="3.40.50.10690">
    <property type="entry name" value="putative lor/sdh protein like domains"/>
    <property type="match status" value="1"/>
</dbReference>
<keyword evidence="4" id="KW-0456">Lyase</keyword>
<gene>
    <name evidence="14" type="ORF">EF806_06200</name>
</gene>
<comment type="catalytic activity">
    <reaction evidence="5">
        <text>L-ornithine = L-proline + NH4(+)</text>
        <dbReference type="Rhea" id="RHEA:24368"/>
        <dbReference type="ChEBI" id="CHEBI:28938"/>
        <dbReference type="ChEBI" id="CHEBI:46911"/>
        <dbReference type="ChEBI" id="CHEBI:60039"/>
        <dbReference type="EC" id="4.3.1.12"/>
    </reaction>
</comment>
<evidence type="ECO:0000256" key="9">
    <source>
        <dbReference type="ARBA" id="ARBA00072993"/>
    </source>
</evidence>